<dbReference type="Proteomes" id="UP000504604">
    <property type="component" value="Linkage group LG6"/>
</dbReference>
<evidence type="ECO:0000313" key="2">
    <source>
        <dbReference type="Proteomes" id="UP000504604"/>
    </source>
</evidence>
<feature type="compositionally biased region" description="Low complexity" evidence="1">
    <location>
        <begin position="1"/>
        <end position="11"/>
    </location>
</feature>
<dbReference type="RefSeq" id="XP_011079593.1">
    <property type="nucleotide sequence ID" value="XM_011081291.2"/>
</dbReference>
<dbReference type="InterPro" id="IPR008480">
    <property type="entry name" value="DUF761_pln"/>
</dbReference>
<protein>
    <submittedName>
        <fullName evidence="3">Uncharacterized protein LOC105163072</fullName>
    </submittedName>
</protein>
<keyword evidence="2" id="KW-1185">Reference proteome</keyword>
<sequence>MRPLRLPEAALSPPPALKDIEEMIPPPVIESIEEIKPASPEVSCSGTMSQYASATSLRDLDVSDDEEGEEDPDEVFDAITGDEMIDAKAEEFIAQFYRQIHLQNTKTSATHHRHTRI</sequence>
<feature type="region of interest" description="Disordered" evidence="1">
    <location>
        <begin position="1"/>
        <end position="20"/>
    </location>
</feature>
<evidence type="ECO:0000313" key="3">
    <source>
        <dbReference type="RefSeq" id="XP_011079593.1"/>
    </source>
</evidence>
<evidence type="ECO:0000256" key="1">
    <source>
        <dbReference type="SAM" id="MobiDB-lite"/>
    </source>
</evidence>
<dbReference type="GeneID" id="105163072"/>
<feature type="compositionally biased region" description="Polar residues" evidence="1">
    <location>
        <begin position="42"/>
        <end position="56"/>
    </location>
</feature>
<proteinExistence type="predicted"/>
<reference evidence="3" key="1">
    <citation type="submission" date="2025-08" db="UniProtKB">
        <authorList>
            <consortium name="RefSeq"/>
        </authorList>
    </citation>
    <scope>IDENTIFICATION</scope>
</reference>
<dbReference type="PANTHER" id="PTHR36378">
    <property type="entry name" value="COTTON FIBER PROTEIN"/>
    <property type="match status" value="1"/>
</dbReference>
<dbReference type="AlphaFoldDB" id="A0A6I9T6H9"/>
<feature type="compositionally biased region" description="Acidic residues" evidence="1">
    <location>
        <begin position="62"/>
        <end position="73"/>
    </location>
</feature>
<dbReference type="PANTHER" id="PTHR36378:SF1">
    <property type="entry name" value="COTTON FIBER PROTEIN"/>
    <property type="match status" value="1"/>
</dbReference>
<feature type="region of interest" description="Disordered" evidence="1">
    <location>
        <begin position="38"/>
        <end position="73"/>
    </location>
</feature>
<gene>
    <name evidence="3" type="primary">LOC105163072</name>
</gene>
<accession>A0A6I9T6H9</accession>
<dbReference type="KEGG" id="sind:105163072"/>
<dbReference type="Pfam" id="PF05553">
    <property type="entry name" value="DUF761"/>
    <property type="match status" value="1"/>
</dbReference>
<organism evidence="2 3">
    <name type="scientific">Sesamum indicum</name>
    <name type="common">Oriental sesame</name>
    <name type="synonym">Sesamum orientale</name>
    <dbReference type="NCBI Taxonomy" id="4182"/>
    <lineage>
        <taxon>Eukaryota</taxon>
        <taxon>Viridiplantae</taxon>
        <taxon>Streptophyta</taxon>
        <taxon>Embryophyta</taxon>
        <taxon>Tracheophyta</taxon>
        <taxon>Spermatophyta</taxon>
        <taxon>Magnoliopsida</taxon>
        <taxon>eudicotyledons</taxon>
        <taxon>Gunneridae</taxon>
        <taxon>Pentapetalae</taxon>
        <taxon>asterids</taxon>
        <taxon>lamiids</taxon>
        <taxon>Lamiales</taxon>
        <taxon>Pedaliaceae</taxon>
        <taxon>Sesamum</taxon>
    </lineage>
</organism>
<dbReference type="OrthoDB" id="1926607at2759"/>
<dbReference type="InParanoid" id="A0A6I9T6H9"/>
<dbReference type="Gramene" id="SIN_1012596.t">
    <property type="protein sequence ID" value="SIN_1012596.t.cds1"/>
    <property type="gene ID" value="SIN_1012596"/>
</dbReference>
<name>A0A6I9T6H9_SESIN</name>